<dbReference type="AlphaFoldDB" id="A0AAW0ZWG4"/>
<sequence>MKSSLNVKAINKNKKNPQTTSVGSILIHADSSVVTYEQEALSAGPSLNRCKMKCSMKISVIQSSSLGQKSVELFD</sequence>
<dbReference type="Proteomes" id="UP001432146">
    <property type="component" value="Unassembled WGS sequence"/>
</dbReference>
<protein>
    <submittedName>
        <fullName evidence="1">Uncharacterized protein</fullName>
    </submittedName>
</protein>
<evidence type="ECO:0000313" key="1">
    <source>
        <dbReference type="EMBL" id="KAK9301937.1"/>
    </source>
</evidence>
<comment type="caution">
    <text evidence="1">The sequence shown here is derived from an EMBL/GenBank/DDBJ whole genome shotgun (WGS) entry which is preliminary data.</text>
</comment>
<evidence type="ECO:0000313" key="2">
    <source>
        <dbReference type="Proteomes" id="UP001432146"/>
    </source>
</evidence>
<name>A0AAW0ZWG4_9HYME</name>
<dbReference type="EMBL" id="JAWNGG020000102">
    <property type="protein sequence ID" value="KAK9301937.1"/>
    <property type="molecule type" value="Genomic_DNA"/>
</dbReference>
<reference evidence="1 2" key="1">
    <citation type="submission" date="2024-05" db="EMBL/GenBank/DDBJ databases">
        <title>The nuclear and mitochondrial genome assemblies of Tetragonisca angustula (Apidae: Meliponini), a tiny yet remarkable pollinator in the Neotropics.</title>
        <authorList>
            <person name="Ferrari R."/>
            <person name="Ricardo P.C."/>
            <person name="Dias F.C."/>
            <person name="Araujo N.S."/>
            <person name="Soares D.O."/>
            <person name="Zhou Q.-S."/>
            <person name="Zhu C.-D."/>
            <person name="Coutinho L."/>
            <person name="Airas M.C."/>
            <person name="Batista T.M."/>
        </authorList>
    </citation>
    <scope>NUCLEOTIDE SEQUENCE [LARGE SCALE GENOMIC DNA]</scope>
    <source>
        <strain evidence="1">ASF017062</strain>
        <tissue evidence="1">Abdomen</tissue>
    </source>
</reference>
<gene>
    <name evidence="1" type="ORF">QLX08_005865</name>
</gene>
<proteinExistence type="predicted"/>
<organism evidence="1 2">
    <name type="scientific">Tetragonisca angustula</name>
    <dbReference type="NCBI Taxonomy" id="166442"/>
    <lineage>
        <taxon>Eukaryota</taxon>
        <taxon>Metazoa</taxon>
        <taxon>Ecdysozoa</taxon>
        <taxon>Arthropoda</taxon>
        <taxon>Hexapoda</taxon>
        <taxon>Insecta</taxon>
        <taxon>Pterygota</taxon>
        <taxon>Neoptera</taxon>
        <taxon>Endopterygota</taxon>
        <taxon>Hymenoptera</taxon>
        <taxon>Apocrita</taxon>
        <taxon>Aculeata</taxon>
        <taxon>Apoidea</taxon>
        <taxon>Anthophila</taxon>
        <taxon>Apidae</taxon>
        <taxon>Tetragonisca</taxon>
    </lineage>
</organism>
<keyword evidence="2" id="KW-1185">Reference proteome</keyword>
<accession>A0AAW0ZWG4</accession>